<evidence type="ECO:0000313" key="9">
    <source>
        <dbReference type="Proteomes" id="UP000238523"/>
    </source>
</evidence>
<protein>
    <recommendedName>
        <fullName evidence="2">histidine kinase</fullName>
        <ecNumber evidence="2">2.7.13.3</ecNumber>
    </recommendedName>
</protein>
<dbReference type="InterPro" id="IPR003594">
    <property type="entry name" value="HATPase_dom"/>
</dbReference>
<reference evidence="8 9" key="1">
    <citation type="submission" date="2017-11" db="EMBL/GenBank/DDBJ databases">
        <title>Complete genome of Rhizobium leguminosarum Norway, an ineffective micro-symbiont.</title>
        <authorList>
            <person name="Hoffrichter A."/>
            <person name="Liang J."/>
            <person name="Brachmann A."/>
            <person name="Marin M."/>
        </authorList>
    </citation>
    <scope>NUCLEOTIDE SEQUENCE [LARGE SCALE GENOMIC DNA]</scope>
    <source>
        <strain evidence="8 9">Norway</strain>
        <plasmid evidence="9">prln3</plasmid>
    </source>
</reference>
<dbReference type="InterPro" id="IPR036890">
    <property type="entry name" value="HATPase_C_sf"/>
</dbReference>
<dbReference type="RefSeq" id="WP_105009778.1">
    <property type="nucleotide sequence ID" value="NZ_CP025015.1"/>
</dbReference>
<keyword evidence="5" id="KW-0812">Transmembrane</keyword>
<evidence type="ECO:0000256" key="5">
    <source>
        <dbReference type="SAM" id="Phobius"/>
    </source>
</evidence>
<accession>A0A2K9ZGE8</accession>
<dbReference type="EMBL" id="CP025015">
    <property type="protein sequence ID" value="AUW47299.1"/>
    <property type="molecule type" value="Genomic_DNA"/>
</dbReference>
<evidence type="ECO:0000259" key="7">
    <source>
        <dbReference type="PROSITE" id="PS50110"/>
    </source>
</evidence>
<dbReference type="SUPFAM" id="SSF55874">
    <property type="entry name" value="ATPase domain of HSP90 chaperone/DNA topoisomerase II/histidine kinase"/>
    <property type="match status" value="1"/>
</dbReference>
<dbReference type="AlphaFoldDB" id="A0A2K9ZGE8"/>
<dbReference type="Gene3D" id="3.30.565.10">
    <property type="entry name" value="Histidine kinase-like ATPase, C-terminal domain"/>
    <property type="match status" value="1"/>
</dbReference>
<dbReference type="PANTHER" id="PTHR43065:SF42">
    <property type="entry name" value="TWO-COMPONENT SENSOR PPRA"/>
    <property type="match status" value="1"/>
</dbReference>
<sequence>MLLRLASQRVRWGTLFLAVVTVCLCVCVIALVSRLRLQTNRLARHLEFESAIRDIETCFRGVETSKVPLSFPTEAALRVVQRFFNANQCTLALVDGSTGGEADCFAASTPGPIWNETRLLDIFCRLKTEERMPVVCTVTAQNIHRFAYGFSSLCHMLAFKASDEISAVCCLHYEPNGLQLSASEEQFFERAMSRVCECLDLRRTKTERNLLERRLEHAERLKAVGTLAGGIAHEFNNILGAIIGYAETAYSLLHCPSRTRGYVGQIISAGDKAKLIIGQILALSGSRERISKPFEVAEVVLDLAPLLRIARRADVELTFKIDERRKVIEGCPLEIQQILMNLCKNASEAFLNKGRIEVSVSRTVVLESKALTHRTLPPGDYVLLSVCDNGEGIAEAALPHIFEPFFTTRSRIGGTGLGLATVHGQVSALAGYVDVTSTVGRGTRFDIYLPSSPKEPVMIDSLFGGYDTPFGNGEIVAVVEPDPTTLGIYEDKIAALGYEPVGFKSFDLLCDWMLRGKAADLVVADHSCLLTRQPDDEVHEPLKTVPVIIVGGLECHMPVSDDDRAAVLALAKPVSSRTMAYAIRTMIST</sequence>
<evidence type="ECO:0000256" key="4">
    <source>
        <dbReference type="PROSITE-ProRule" id="PRU00169"/>
    </source>
</evidence>
<feature type="domain" description="Histidine kinase" evidence="6">
    <location>
        <begin position="230"/>
        <end position="453"/>
    </location>
</feature>
<feature type="transmembrane region" description="Helical" evidence="5">
    <location>
        <begin position="12"/>
        <end position="32"/>
    </location>
</feature>
<keyword evidence="8" id="KW-0808">Transferase</keyword>
<keyword evidence="8" id="KW-0614">Plasmid</keyword>
<dbReference type="PROSITE" id="PS50109">
    <property type="entry name" value="HIS_KIN"/>
    <property type="match status" value="1"/>
</dbReference>
<evidence type="ECO:0000256" key="1">
    <source>
        <dbReference type="ARBA" id="ARBA00000085"/>
    </source>
</evidence>
<feature type="domain" description="Response regulatory" evidence="7">
    <location>
        <begin position="475"/>
        <end position="587"/>
    </location>
</feature>
<evidence type="ECO:0000259" key="6">
    <source>
        <dbReference type="PROSITE" id="PS50109"/>
    </source>
</evidence>
<dbReference type="SMART" id="SM00388">
    <property type="entry name" value="HisKA"/>
    <property type="match status" value="1"/>
</dbReference>
<dbReference type="EC" id="2.7.13.3" evidence="2"/>
<dbReference type="Gene3D" id="1.10.287.130">
    <property type="match status" value="1"/>
</dbReference>
<keyword evidence="5" id="KW-1133">Transmembrane helix</keyword>
<dbReference type="PROSITE" id="PS50110">
    <property type="entry name" value="RESPONSE_REGULATORY"/>
    <property type="match status" value="1"/>
</dbReference>
<feature type="modified residue" description="4-aspartylphosphate" evidence="4">
    <location>
        <position position="525"/>
    </location>
</feature>
<dbReference type="InterPro" id="IPR001789">
    <property type="entry name" value="Sig_transdc_resp-reg_receiver"/>
</dbReference>
<comment type="catalytic activity">
    <reaction evidence="1">
        <text>ATP + protein L-histidine = ADP + protein N-phospho-L-histidine.</text>
        <dbReference type="EC" id="2.7.13.3"/>
    </reaction>
</comment>
<dbReference type="SMART" id="SM00387">
    <property type="entry name" value="HATPase_c"/>
    <property type="match status" value="1"/>
</dbReference>
<dbReference type="CDD" id="cd00082">
    <property type="entry name" value="HisKA"/>
    <property type="match status" value="1"/>
</dbReference>
<dbReference type="Proteomes" id="UP000238523">
    <property type="component" value="Plasmid pRLN3"/>
</dbReference>
<name>A0A2K9ZGE8_RHILE</name>
<dbReference type="Pfam" id="PF02518">
    <property type="entry name" value="HATPase_c"/>
    <property type="match status" value="1"/>
</dbReference>
<proteinExistence type="predicted"/>
<organism evidence="8 9">
    <name type="scientific">Rhizobium leguminosarum</name>
    <dbReference type="NCBI Taxonomy" id="384"/>
    <lineage>
        <taxon>Bacteria</taxon>
        <taxon>Pseudomonadati</taxon>
        <taxon>Pseudomonadota</taxon>
        <taxon>Alphaproteobacteria</taxon>
        <taxon>Hyphomicrobiales</taxon>
        <taxon>Rhizobiaceae</taxon>
        <taxon>Rhizobium/Agrobacterium group</taxon>
        <taxon>Rhizobium</taxon>
    </lineage>
</organism>
<dbReference type="NCBIfam" id="NF010411">
    <property type="entry name" value="PRK13837.1"/>
    <property type="match status" value="1"/>
</dbReference>
<dbReference type="PRINTS" id="PR00344">
    <property type="entry name" value="BCTRLSENSOR"/>
</dbReference>
<dbReference type="Pfam" id="PF00512">
    <property type="entry name" value="HisKA"/>
    <property type="match status" value="1"/>
</dbReference>
<keyword evidence="3 4" id="KW-0597">Phosphoprotein</keyword>
<keyword evidence="5" id="KW-0472">Membrane</keyword>
<gene>
    <name evidence="8" type="primary">virA</name>
    <name evidence="8" type="ORF">CUJ84_pRLN3000166</name>
</gene>
<dbReference type="InterPro" id="IPR005467">
    <property type="entry name" value="His_kinase_dom"/>
</dbReference>
<geneLocation type="plasmid" evidence="9">
    <name>prln3</name>
</geneLocation>
<dbReference type="InterPro" id="IPR004358">
    <property type="entry name" value="Sig_transdc_His_kin-like_C"/>
</dbReference>
<dbReference type="GO" id="GO:0000155">
    <property type="term" value="F:phosphorelay sensor kinase activity"/>
    <property type="evidence" value="ECO:0007669"/>
    <property type="project" value="InterPro"/>
</dbReference>
<evidence type="ECO:0000256" key="3">
    <source>
        <dbReference type="ARBA" id="ARBA00022553"/>
    </source>
</evidence>
<dbReference type="SUPFAM" id="SSF47384">
    <property type="entry name" value="Homodimeric domain of signal transducing histidine kinase"/>
    <property type="match status" value="1"/>
</dbReference>
<evidence type="ECO:0000313" key="8">
    <source>
        <dbReference type="EMBL" id="AUW47299.1"/>
    </source>
</evidence>
<dbReference type="InterPro" id="IPR003661">
    <property type="entry name" value="HisK_dim/P_dom"/>
</dbReference>
<dbReference type="PANTHER" id="PTHR43065">
    <property type="entry name" value="SENSOR HISTIDINE KINASE"/>
    <property type="match status" value="1"/>
</dbReference>
<evidence type="ECO:0000256" key="2">
    <source>
        <dbReference type="ARBA" id="ARBA00012438"/>
    </source>
</evidence>
<dbReference type="InterPro" id="IPR036097">
    <property type="entry name" value="HisK_dim/P_sf"/>
</dbReference>